<comment type="subunit">
    <text evidence="4">Homodimer.</text>
</comment>
<evidence type="ECO:0000256" key="11">
    <source>
        <dbReference type="ARBA" id="ARBA00023014"/>
    </source>
</evidence>
<evidence type="ECO:0000256" key="14">
    <source>
        <dbReference type="RuleBase" id="RU004504"/>
    </source>
</evidence>
<keyword evidence="9 15" id="KW-0663">Pyridoxal phosphate</keyword>
<dbReference type="InterPro" id="IPR015424">
    <property type="entry name" value="PyrdxlP-dep_Trfase"/>
</dbReference>
<evidence type="ECO:0000256" key="12">
    <source>
        <dbReference type="ARBA" id="ARBA00031911"/>
    </source>
</evidence>
<keyword evidence="10 15" id="KW-0408">Iron</keyword>
<evidence type="ECO:0000256" key="1">
    <source>
        <dbReference type="ARBA" id="ARBA00001933"/>
    </source>
</evidence>
<dbReference type="InterPro" id="IPR015421">
    <property type="entry name" value="PyrdxlP-dep_Trfase_major"/>
</dbReference>
<dbReference type="PANTHER" id="PTHR11601">
    <property type="entry name" value="CYSTEINE DESULFURYLASE FAMILY MEMBER"/>
    <property type="match status" value="1"/>
</dbReference>
<proteinExistence type="inferred from homology"/>
<dbReference type="Gene3D" id="3.90.1150.10">
    <property type="entry name" value="Aspartate Aminotransferase, domain 1"/>
    <property type="match status" value="1"/>
</dbReference>
<keyword evidence="7 15" id="KW-0808">Transferase</keyword>
<evidence type="ECO:0000313" key="18">
    <source>
        <dbReference type="Proteomes" id="UP001165583"/>
    </source>
</evidence>
<keyword evidence="8 15" id="KW-0479">Metal-binding</keyword>
<keyword evidence="11 15" id="KW-0411">Iron-sulfur</keyword>
<dbReference type="Gene3D" id="1.10.260.50">
    <property type="match status" value="1"/>
</dbReference>
<dbReference type="EC" id="2.8.1.7" evidence="5 15"/>
<evidence type="ECO:0000259" key="16">
    <source>
        <dbReference type="Pfam" id="PF00266"/>
    </source>
</evidence>
<keyword evidence="18" id="KW-1185">Reference proteome</keyword>
<evidence type="ECO:0000256" key="10">
    <source>
        <dbReference type="ARBA" id="ARBA00023004"/>
    </source>
</evidence>
<evidence type="ECO:0000256" key="9">
    <source>
        <dbReference type="ARBA" id="ARBA00022898"/>
    </source>
</evidence>
<accession>A0ABT2I6T3</accession>
<dbReference type="PIRSF" id="PIRSF005572">
    <property type="entry name" value="NifS"/>
    <property type="match status" value="1"/>
</dbReference>
<organism evidence="17 18">
    <name type="scientific">Novosphingobium mangrovi</name>
    <name type="common">ex Huang et al. 2023</name>
    <dbReference type="NCBI Taxonomy" id="2976432"/>
    <lineage>
        <taxon>Bacteria</taxon>
        <taxon>Pseudomonadati</taxon>
        <taxon>Pseudomonadota</taxon>
        <taxon>Alphaproteobacteria</taxon>
        <taxon>Sphingomonadales</taxon>
        <taxon>Sphingomonadaceae</taxon>
        <taxon>Novosphingobium</taxon>
    </lineage>
</organism>
<dbReference type="InterPro" id="IPR015422">
    <property type="entry name" value="PyrdxlP-dep_Trfase_small"/>
</dbReference>
<comment type="caution">
    <text evidence="17">The sequence shown here is derived from an EMBL/GenBank/DDBJ whole genome shotgun (WGS) entry which is preliminary data.</text>
</comment>
<dbReference type="SUPFAM" id="SSF53383">
    <property type="entry name" value="PLP-dependent transferases"/>
    <property type="match status" value="1"/>
</dbReference>
<evidence type="ECO:0000256" key="8">
    <source>
        <dbReference type="ARBA" id="ARBA00022723"/>
    </source>
</evidence>
<dbReference type="Proteomes" id="UP001165583">
    <property type="component" value="Unassembled WGS sequence"/>
</dbReference>
<evidence type="ECO:0000256" key="6">
    <source>
        <dbReference type="ARBA" id="ARBA00013558"/>
    </source>
</evidence>
<evidence type="ECO:0000256" key="7">
    <source>
        <dbReference type="ARBA" id="ARBA00022679"/>
    </source>
</evidence>
<evidence type="ECO:0000256" key="15">
    <source>
        <dbReference type="RuleBase" id="RU364075"/>
    </source>
</evidence>
<dbReference type="Gene3D" id="3.40.640.10">
    <property type="entry name" value="Type I PLP-dependent aspartate aminotransferase-like (Major domain)"/>
    <property type="match status" value="1"/>
</dbReference>
<dbReference type="InterPro" id="IPR020578">
    <property type="entry name" value="Aminotrans_V_PyrdxlP_BS"/>
</dbReference>
<evidence type="ECO:0000313" key="17">
    <source>
        <dbReference type="EMBL" id="MCT2400303.1"/>
    </source>
</evidence>
<dbReference type="InterPro" id="IPR000192">
    <property type="entry name" value="Aminotrans_V_dom"/>
</dbReference>
<dbReference type="PROSITE" id="PS00595">
    <property type="entry name" value="AA_TRANSFER_CLASS_5"/>
    <property type="match status" value="1"/>
</dbReference>
<dbReference type="InterPro" id="IPR016454">
    <property type="entry name" value="Cysteine_dSase"/>
</dbReference>
<comment type="similarity">
    <text evidence="3 15">Belongs to the class-V pyridoxal-phosphate-dependent aminotransferase family. NifS/IscS subfamily.</text>
</comment>
<feature type="domain" description="Aminotransferase class V" evidence="16">
    <location>
        <begin position="6"/>
        <end position="369"/>
    </location>
</feature>
<evidence type="ECO:0000256" key="2">
    <source>
        <dbReference type="ARBA" id="ARBA00003120"/>
    </source>
</evidence>
<evidence type="ECO:0000256" key="13">
    <source>
        <dbReference type="ARBA" id="ARBA00050776"/>
    </source>
</evidence>
<dbReference type="InterPro" id="IPR017772">
    <property type="entry name" value="Cys_deSase_NifS_bac/arc"/>
</dbReference>
<name>A0ABT2I6T3_9SPHN</name>
<sequence length="406" mass="43837">MEHAPVYLDNNATTRCDPAVVEAMIPYFSEQFGNASSMHAFGAEVGGALAKARKQLQALLGAEFDHEIVYTSGGTEADNMAIMSALETQTGRDEIITSAVEHPAVLSLVGHLEKTGRAKVHIIGVDAKGRLDMEAYRKALGPKTAIVSIMWANNETGTIFPVEQLAQLAHQAGALFHTDAVQAVGKIPINMATSEIDMLSLSGHKLHGPKGIGALYARKGTRLRPLIRGGHQERGRRAGTENAPAIIGLGKAAELAMEHMADEQTRVAGLRDRLEKGLLQRIGNSFVTGDPDNRLPNTANVAFEYIEGEAILLFMNREGVAASSGSACTSGSLEPSHVLRAMNVPYTAAHGAIRFSFSRENDESDVDRVLEVMPQIIDRLREMSPFWRERDKIAAGDEAGFKPTYA</sequence>
<comment type="function">
    <text evidence="2">Catalyzes the removal of elemental sulfur atoms from cysteine to produce alanine. Seems to participate in the biosynthesis of the nitrogenase metalloclusters by providing the inorganic sulfur required for the Fe-S core formation.</text>
</comment>
<dbReference type="PANTHER" id="PTHR11601:SF34">
    <property type="entry name" value="CYSTEINE DESULFURASE"/>
    <property type="match status" value="1"/>
</dbReference>
<dbReference type="RefSeq" id="WP_260046346.1">
    <property type="nucleotide sequence ID" value="NZ_JANZXA010000007.1"/>
</dbReference>
<comment type="cofactor">
    <cofactor evidence="1 14">
        <name>pyridoxal 5'-phosphate</name>
        <dbReference type="ChEBI" id="CHEBI:597326"/>
    </cofactor>
</comment>
<evidence type="ECO:0000256" key="3">
    <source>
        <dbReference type="ARBA" id="ARBA00006490"/>
    </source>
</evidence>
<evidence type="ECO:0000256" key="4">
    <source>
        <dbReference type="ARBA" id="ARBA00011738"/>
    </source>
</evidence>
<dbReference type="NCBIfam" id="TIGR03402">
    <property type="entry name" value="FeS_nifS"/>
    <property type="match status" value="1"/>
</dbReference>
<evidence type="ECO:0000256" key="5">
    <source>
        <dbReference type="ARBA" id="ARBA00012239"/>
    </source>
</evidence>
<dbReference type="GO" id="GO:0031071">
    <property type="term" value="F:cysteine desulfurase activity"/>
    <property type="evidence" value="ECO:0007669"/>
    <property type="project" value="UniProtKB-EC"/>
</dbReference>
<gene>
    <name evidence="17" type="primary">nifS</name>
    <name evidence="17" type="ORF">NZK81_12125</name>
</gene>
<protein>
    <recommendedName>
        <fullName evidence="6 15">Cysteine desulfurase</fullName>
        <ecNumber evidence="5 15">2.8.1.7</ecNumber>
    </recommendedName>
    <alternativeName>
        <fullName evidence="12 15">Nitrogenase metalloclusters biosynthesis protein NifS</fullName>
    </alternativeName>
</protein>
<reference evidence="17" key="1">
    <citation type="submission" date="2022-09" db="EMBL/GenBank/DDBJ databases">
        <title>Novosphingobium sp. Nov., a polycyclic aromatic hydrocarbon-degrading bacterium isolated form mangrove sediments in HongKong.</title>
        <authorList>
            <person name="Hu Z."/>
        </authorList>
    </citation>
    <scope>NUCLEOTIDE SEQUENCE</scope>
    <source>
        <strain evidence="17">HK4-1</strain>
    </source>
</reference>
<comment type="catalytic activity">
    <reaction evidence="13 15">
        <text>(sulfur carrier)-H + L-cysteine = (sulfur carrier)-SH + L-alanine</text>
        <dbReference type="Rhea" id="RHEA:43892"/>
        <dbReference type="Rhea" id="RHEA-COMP:14737"/>
        <dbReference type="Rhea" id="RHEA-COMP:14739"/>
        <dbReference type="ChEBI" id="CHEBI:29917"/>
        <dbReference type="ChEBI" id="CHEBI:35235"/>
        <dbReference type="ChEBI" id="CHEBI:57972"/>
        <dbReference type="ChEBI" id="CHEBI:64428"/>
        <dbReference type="EC" id="2.8.1.7"/>
    </reaction>
</comment>
<dbReference type="Pfam" id="PF00266">
    <property type="entry name" value="Aminotran_5"/>
    <property type="match status" value="1"/>
</dbReference>
<dbReference type="EMBL" id="JANZXA010000007">
    <property type="protein sequence ID" value="MCT2400303.1"/>
    <property type="molecule type" value="Genomic_DNA"/>
</dbReference>